<name>A0A1M7XWT2_9BACT</name>
<dbReference type="Pfam" id="PF13280">
    <property type="entry name" value="WYL"/>
    <property type="match status" value="1"/>
</dbReference>
<dbReference type="STRING" id="1121416.SAMN02745220_00351"/>
<keyword evidence="4" id="KW-1185">Reference proteome</keyword>
<dbReference type="InterPro" id="IPR051534">
    <property type="entry name" value="CBASS_pafABC_assoc_protein"/>
</dbReference>
<reference evidence="3 4" key="1">
    <citation type="submission" date="2016-12" db="EMBL/GenBank/DDBJ databases">
        <authorList>
            <person name="Song W.-J."/>
            <person name="Kurnit D.M."/>
        </authorList>
    </citation>
    <scope>NUCLEOTIDE SEQUENCE [LARGE SCALE GENOMIC DNA]</scope>
    <source>
        <strain evidence="3 4">DSM 18488</strain>
    </source>
</reference>
<dbReference type="AlphaFoldDB" id="A0A1M7XWT2"/>
<accession>A0A1M7XWT2</accession>
<dbReference type="PANTHER" id="PTHR34580">
    <property type="match status" value="1"/>
</dbReference>
<dbReference type="RefSeq" id="WP_073611692.1">
    <property type="nucleotide sequence ID" value="NZ_FRFE01000001.1"/>
</dbReference>
<dbReference type="GO" id="GO:0003677">
    <property type="term" value="F:DNA binding"/>
    <property type="evidence" value="ECO:0007669"/>
    <property type="project" value="UniProtKB-KW"/>
</dbReference>
<gene>
    <name evidence="3" type="ORF">SAMN02745220_00351</name>
</gene>
<dbReference type="EMBL" id="FRFE01000001">
    <property type="protein sequence ID" value="SHO43250.1"/>
    <property type="molecule type" value="Genomic_DNA"/>
</dbReference>
<protein>
    <submittedName>
        <fullName evidence="3">Predicted DNA-binding transcriptional regulator YafY, contains an HTH and WYL domains</fullName>
    </submittedName>
</protein>
<evidence type="ECO:0000313" key="3">
    <source>
        <dbReference type="EMBL" id="SHO43250.1"/>
    </source>
</evidence>
<dbReference type="OrthoDB" id="9787242at2"/>
<dbReference type="InterPro" id="IPR057727">
    <property type="entry name" value="WCX_dom"/>
</dbReference>
<dbReference type="Pfam" id="PF25583">
    <property type="entry name" value="WCX"/>
    <property type="match status" value="1"/>
</dbReference>
<feature type="domain" description="WYL" evidence="1">
    <location>
        <begin position="134"/>
        <end position="201"/>
    </location>
</feature>
<evidence type="ECO:0000259" key="2">
    <source>
        <dbReference type="Pfam" id="PF25583"/>
    </source>
</evidence>
<feature type="domain" description="WCX" evidence="2">
    <location>
        <begin position="230"/>
        <end position="306"/>
    </location>
</feature>
<evidence type="ECO:0000313" key="4">
    <source>
        <dbReference type="Proteomes" id="UP000184603"/>
    </source>
</evidence>
<dbReference type="PANTHER" id="PTHR34580:SF3">
    <property type="entry name" value="PROTEIN PAFB"/>
    <property type="match status" value="1"/>
</dbReference>
<organism evidence="3 4">
    <name type="scientific">Desulfopila aestuarii DSM 18488</name>
    <dbReference type="NCBI Taxonomy" id="1121416"/>
    <lineage>
        <taxon>Bacteria</taxon>
        <taxon>Pseudomonadati</taxon>
        <taxon>Thermodesulfobacteriota</taxon>
        <taxon>Desulfobulbia</taxon>
        <taxon>Desulfobulbales</taxon>
        <taxon>Desulfocapsaceae</taxon>
        <taxon>Desulfopila</taxon>
    </lineage>
</organism>
<keyword evidence="3" id="KW-0238">DNA-binding</keyword>
<evidence type="ECO:0000259" key="1">
    <source>
        <dbReference type="Pfam" id="PF13280"/>
    </source>
</evidence>
<dbReference type="Proteomes" id="UP000184603">
    <property type="component" value="Unassembled WGS sequence"/>
</dbReference>
<dbReference type="PROSITE" id="PS52050">
    <property type="entry name" value="WYL"/>
    <property type="match status" value="1"/>
</dbReference>
<proteinExistence type="predicted"/>
<sequence>MSLLERVYSFHQDLLTNSYPNATTLVDRFEVSLATARRDIAYLRDRLMAPLAFDNRRNGFYYTESDFSLPFTESPKVTLLLGMLSKFAHEAGLRELPEVMQLEKKLSSMLSADHARLMQSLYCEWIEVEHIDTEIFRVIFEAVVQQRTIAIDYSTKATTNSSRTIEPQRLCNYQGRWYLLAHCRLRREMRMFHIARITRAELGNEKITFVQGLEEDYLQSSFGIFKGTTPQTAEILFTGTAAELVRHQHWHRDQIITEVEDGVILQLPVSDDREIAMKVLQYGSQAKVLAPKSLRQKVAGEIKTMATFYG</sequence>
<dbReference type="InterPro" id="IPR026881">
    <property type="entry name" value="WYL_dom"/>
</dbReference>